<feature type="domain" description="GP-PDE" evidence="1">
    <location>
        <begin position="1"/>
        <end position="221"/>
    </location>
</feature>
<dbReference type="PANTHER" id="PTHR46211">
    <property type="entry name" value="GLYCEROPHOSPHORYL DIESTER PHOSPHODIESTERASE"/>
    <property type="match status" value="1"/>
</dbReference>
<comment type="caution">
    <text evidence="2">The sequence shown here is derived from an EMBL/GenBank/DDBJ whole genome shotgun (WGS) entry which is preliminary data.</text>
</comment>
<organism evidence="2 3">
    <name type="scientific">Hominisplanchenecus faecis</name>
    <dbReference type="NCBI Taxonomy" id="2885351"/>
    <lineage>
        <taxon>Bacteria</taxon>
        <taxon>Bacillati</taxon>
        <taxon>Bacillota</taxon>
        <taxon>Clostridia</taxon>
        <taxon>Lachnospirales</taxon>
        <taxon>Lachnospiraceae</taxon>
        <taxon>Hominisplanchenecus</taxon>
    </lineage>
</organism>
<dbReference type="PANTHER" id="PTHR46211:SF14">
    <property type="entry name" value="GLYCEROPHOSPHODIESTER PHOSPHODIESTERASE"/>
    <property type="match status" value="1"/>
</dbReference>
<reference evidence="2 3" key="1">
    <citation type="submission" date="2021-10" db="EMBL/GenBank/DDBJ databases">
        <title>Anaerobic single-cell dispensing facilitates the cultivation of human gut bacteria.</title>
        <authorList>
            <person name="Afrizal A."/>
        </authorList>
    </citation>
    <scope>NUCLEOTIDE SEQUENCE [LARGE SCALE GENOMIC DNA]</scope>
    <source>
        <strain evidence="2 3">CLA-AA-H246</strain>
    </source>
</reference>
<evidence type="ECO:0000313" key="2">
    <source>
        <dbReference type="EMBL" id="MCC2148993.1"/>
    </source>
</evidence>
<dbReference type="InterPro" id="IPR017946">
    <property type="entry name" value="PLC-like_Pdiesterase_TIM-brl"/>
</dbReference>
<protein>
    <submittedName>
        <fullName evidence="2">Glycerophosphodiester phosphodiesterase</fullName>
    </submittedName>
</protein>
<dbReference type="EMBL" id="JAJEQE010000018">
    <property type="protein sequence ID" value="MCC2148993.1"/>
    <property type="molecule type" value="Genomic_DNA"/>
</dbReference>
<evidence type="ECO:0000259" key="1">
    <source>
        <dbReference type="PROSITE" id="PS51704"/>
    </source>
</evidence>
<sequence length="221" mass="26438">MPAFQRAVQQGYGIELDVQLTTDNRLVVFHDETLQRMCGFDKKLTECSYDELKHYRLAKSDEKIPLFDEVLKVIDGKVPLIVEVKSEGDWKKTTQLMAERMDSYRGCYCMESFHPFAVKWFKDHRPEIIRGQLSTNYFKDKINRKWYEKFLLSNLMLNFLTKPDFIAYNHLWKKDFSYTLCRKLFKPENVAWTIKNQKELEEAEKTFDVIIFDSFIPKKRS</sequence>
<dbReference type="Pfam" id="PF03009">
    <property type="entry name" value="GDPD"/>
    <property type="match status" value="1"/>
</dbReference>
<gene>
    <name evidence="2" type="ORF">LKD42_06950</name>
</gene>
<dbReference type="Proteomes" id="UP001299235">
    <property type="component" value="Unassembled WGS sequence"/>
</dbReference>
<keyword evidence="3" id="KW-1185">Reference proteome</keyword>
<evidence type="ECO:0000313" key="3">
    <source>
        <dbReference type="Proteomes" id="UP001299235"/>
    </source>
</evidence>
<dbReference type="SUPFAM" id="SSF51695">
    <property type="entry name" value="PLC-like phosphodiesterases"/>
    <property type="match status" value="1"/>
</dbReference>
<proteinExistence type="predicted"/>
<accession>A0ABS8EVL2</accession>
<dbReference type="Gene3D" id="3.20.20.190">
    <property type="entry name" value="Phosphatidylinositol (PI) phosphodiesterase"/>
    <property type="match status" value="1"/>
</dbReference>
<dbReference type="InterPro" id="IPR030395">
    <property type="entry name" value="GP_PDE_dom"/>
</dbReference>
<dbReference type="PROSITE" id="PS51704">
    <property type="entry name" value="GP_PDE"/>
    <property type="match status" value="1"/>
</dbReference>
<name>A0ABS8EVL2_9FIRM</name>